<reference evidence="6" key="2">
    <citation type="submission" date="2020-02" db="EMBL/GenBank/DDBJ databases">
        <authorList>
            <person name="Gilchrist C.L.M."/>
            <person name="Chooi Y.-H."/>
        </authorList>
    </citation>
    <scope>NUCLEOTIDE SEQUENCE</scope>
    <source>
        <strain evidence="6">MST-FP2251</strain>
    </source>
</reference>
<evidence type="ECO:0000256" key="4">
    <source>
        <dbReference type="ARBA" id="ARBA00023315"/>
    </source>
</evidence>
<dbReference type="GO" id="GO:0006633">
    <property type="term" value="P:fatty acid biosynthetic process"/>
    <property type="evidence" value="ECO:0007669"/>
    <property type="project" value="TreeGrafter"/>
</dbReference>
<evidence type="ECO:0000256" key="2">
    <source>
        <dbReference type="ARBA" id="ARBA00022553"/>
    </source>
</evidence>
<name>A0AAD4GSU2_ASPNN</name>
<dbReference type="PANTHER" id="PTHR43775">
    <property type="entry name" value="FATTY ACID SYNTHASE"/>
    <property type="match status" value="1"/>
</dbReference>
<dbReference type="InterPro" id="IPR014031">
    <property type="entry name" value="Ketoacyl_synth_C"/>
</dbReference>
<proteinExistence type="predicted"/>
<dbReference type="SUPFAM" id="SSF53901">
    <property type="entry name" value="Thiolase-like"/>
    <property type="match status" value="1"/>
</dbReference>
<dbReference type="Proteomes" id="UP001194746">
    <property type="component" value="Unassembled WGS sequence"/>
</dbReference>
<evidence type="ECO:0000259" key="5">
    <source>
        <dbReference type="PROSITE" id="PS52004"/>
    </source>
</evidence>
<evidence type="ECO:0000313" key="7">
    <source>
        <dbReference type="Proteomes" id="UP001194746"/>
    </source>
</evidence>
<dbReference type="Pfam" id="PF16073">
    <property type="entry name" value="SAT"/>
    <property type="match status" value="1"/>
</dbReference>
<dbReference type="SUPFAM" id="SSF55048">
    <property type="entry name" value="Probable ACP-binding domain of malonyl-CoA ACP transacylase"/>
    <property type="match status" value="1"/>
</dbReference>
<dbReference type="InterPro" id="IPR001227">
    <property type="entry name" value="Ac_transferase_dom_sf"/>
</dbReference>
<dbReference type="PANTHER" id="PTHR43775:SF14">
    <property type="entry name" value="ITERATIVE POLYKETIDE SYNTHASE AFOE-RELATED"/>
    <property type="match status" value="1"/>
</dbReference>
<evidence type="ECO:0000256" key="3">
    <source>
        <dbReference type="ARBA" id="ARBA00022679"/>
    </source>
</evidence>
<accession>A0AAD4GSU2</accession>
<dbReference type="Gene3D" id="3.30.70.3290">
    <property type="match status" value="1"/>
</dbReference>
<protein>
    <recommendedName>
        <fullName evidence="5">Ketosynthase family 3 (KS3) domain-containing protein</fullName>
    </recommendedName>
</protein>
<keyword evidence="1" id="KW-0596">Phosphopantetheine</keyword>
<dbReference type="GO" id="GO:0004312">
    <property type="term" value="F:fatty acid synthase activity"/>
    <property type="evidence" value="ECO:0007669"/>
    <property type="project" value="TreeGrafter"/>
</dbReference>
<dbReference type="InterPro" id="IPR016039">
    <property type="entry name" value="Thiolase-like"/>
</dbReference>
<dbReference type="GO" id="GO:0044550">
    <property type="term" value="P:secondary metabolite biosynthetic process"/>
    <property type="evidence" value="ECO:0007669"/>
    <property type="project" value="TreeGrafter"/>
</dbReference>
<feature type="domain" description="Ketosynthase family 3 (KS3)" evidence="5">
    <location>
        <begin position="319"/>
        <end position="737"/>
    </location>
</feature>
<keyword evidence="7" id="KW-1185">Reference proteome</keyword>
<dbReference type="PROSITE" id="PS52004">
    <property type="entry name" value="KS3_2"/>
    <property type="match status" value="1"/>
</dbReference>
<dbReference type="Pfam" id="PF00698">
    <property type="entry name" value="Acyl_transf_1"/>
    <property type="match status" value="1"/>
</dbReference>
<keyword evidence="2" id="KW-0597">Phosphoprotein</keyword>
<evidence type="ECO:0000313" key="6">
    <source>
        <dbReference type="EMBL" id="KAF9888854.1"/>
    </source>
</evidence>
<dbReference type="InterPro" id="IPR050091">
    <property type="entry name" value="PKS_NRPS_Biosynth_Enz"/>
</dbReference>
<dbReference type="Pfam" id="PF02801">
    <property type="entry name" value="Ketoacyl-synt_C"/>
    <property type="match status" value="1"/>
</dbReference>
<gene>
    <name evidence="6" type="ORF">FE257_008223</name>
</gene>
<dbReference type="CDD" id="cd00833">
    <property type="entry name" value="PKS"/>
    <property type="match status" value="1"/>
</dbReference>
<dbReference type="InterPro" id="IPR014030">
    <property type="entry name" value="Ketoacyl_synth_N"/>
</dbReference>
<dbReference type="InterPro" id="IPR014043">
    <property type="entry name" value="Acyl_transferase_dom"/>
</dbReference>
<dbReference type="InterPro" id="IPR016036">
    <property type="entry name" value="Malonyl_transacylase_ACP-bd"/>
</dbReference>
<dbReference type="SMART" id="SM00827">
    <property type="entry name" value="PKS_AT"/>
    <property type="match status" value="1"/>
</dbReference>
<dbReference type="EMBL" id="VCAU01000042">
    <property type="protein sequence ID" value="KAF9888854.1"/>
    <property type="molecule type" value="Genomic_DNA"/>
</dbReference>
<dbReference type="SMART" id="SM00825">
    <property type="entry name" value="PKS_KS"/>
    <property type="match status" value="1"/>
</dbReference>
<dbReference type="InterPro" id="IPR020841">
    <property type="entry name" value="PKS_Beta-ketoAc_synthase_dom"/>
</dbReference>
<dbReference type="Gene3D" id="3.40.366.10">
    <property type="entry name" value="Malonyl-Coenzyme A Acyl Carrier Protein, domain 2"/>
    <property type="match status" value="2"/>
</dbReference>
<reference evidence="6" key="1">
    <citation type="journal article" date="2019" name="Beilstein J. Org. Chem.">
        <title>Nanangenines: drimane sesquiterpenoids as the dominant metabolite cohort of a novel Australian fungus, Aspergillus nanangensis.</title>
        <authorList>
            <person name="Lacey H.J."/>
            <person name="Gilchrist C.L.M."/>
            <person name="Crombie A."/>
            <person name="Kalaitzis J.A."/>
            <person name="Vuong D."/>
            <person name="Rutledge P.J."/>
            <person name="Turner P."/>
            <person name="Pitt J.I."/>
            <person name="Lacey E."/>
            <person name="Chooi Y.H."/>
            <person name="Piggott A.M."/>
        </authorList>
    </citation>
    <scope>NUCLEOTIDE SEQUENCE</scope>
    <source>
        <strain evidence="6">MST-FP2251</strain>
    </source>
</reference>
<comment type="caution">
    <text evidence="6">The sequence shown here is derived from an EMBL/GenBank/DDBJ whole genome shotgun (WGS) entry which is preliminary data.</text>
</comment>
<evidence type="ECO:0000256" key="1">
    <source>
        <dbReference type="ARBA" id="ARBA00022450"/>
    </source>
</evidence>
<dbReference type="InterPro" id="IPR016035">
    <property type="entry name" value="Acyl_Trfase/lysoPLipase"/>
</dbReference>
<dbReference type="Gene3D" id="3.40.47.10">
    <property type="match status" value="1"/>
</dbReference>
<dbReference type="Pfam" id="PF00109">
    <property type="entry name" value="ketoacyl-synt"/>
    <property type="match status" value="1"/>
</dbReference>
<keyword evidence="3" id="KW-0808">Transferase</keyword>
<dbReference type="InterPro" id="IPR032088">
    <property type="entry name" value="SAT"/>
</dbReference>
<organism evidence="6 7">
    <name type="scientific">Aspergillus nanangensis</name>
    <dbReference type="NCBI Taxonomy" id="2582783"/>
    <lineage>
        <taxon>Eukaryota</taxon>
        <taxon>Fungi</taxon>
        <taxon>Dikarya</taxon>
        <taxon>Ascomycota</taxon>
        <taxon>Pezizomycotina</taxon>
        <taxon>Eurotiomycetes</taxon>
        <taxon>Eurotiomycetidae</taxon>
        <taxon>Eurotiales</taxon>
        <taxon>Aspergillaceae</taxon>
        <taxon>Aspergillus</taxon>
        <taxon>Aspergillus subgen. Circumdati</taxon>
    </lineage>
</organism>
<dbReference type="SUPFAM" id="SSF52151">
    <property type="entry name" value="FabD/lysophospholipase-like"/>
    <property type="match status" value="1"/>
</dbReference>
<keyword evidence="4" id="KW-0012">Acyltransferase</keyword>
<sequence length="1316" mass="142811">MITIPIDVIGQILQYWRYLKMVARSEGVATDKNIDLQAFWLSRKDGVKTASLGFCGGLLAAFAVASSRTQQELEKHAATVLRLSLLMGILADADEARHGRFELLTTVCRQKQQTEQMQRIVHEVSPEGHIQANFDIGCATVCAPVSTISVLLERLRAAGIKTSKLGIRPRIHNPGDENHRQLGILLKLCEQMPGLRLPDASQLAITTYNNAGGMAALSQGGLHEIAARGILTEQCDWYRTFMAVHKRFSNPVIVSFGDQCVPRSMIPEIGYSLLPIDDMERAMTLRNNTTTDPIRRASFRLQGTDNRNQTNGSAGTDAEATIAVVGMAIQVAGADELDEFANLLRSGQSQHQRIGPDRMKFGTSDGSRQWYANFMRDIDAFDHQFFNCSPRESRAMDPQQRRFLQAVYQALEHAGYFASAVRPGKAKTDVGVYVGCSMNDYEHHVVGHSPSVFTATGPKSYIPSRVSHFFGWTGPAVVYGTLCSSSMVALHAACQGLLAGECSAAVAGGVNIMTHPHTFRAMAAANFLSPTGQCKPFDEGADGFCRGEASGCVYLKRMSDALRDGDRIVGAIRSTTVSQNQNLTPSFVPNCPSLSQLYSDAIRKAKVDVSGISVIEAHGTGTSVGDAAEYQSIQQVFDGSCQPDNPRLLGSVKGHVGHTEAASGILSLIKILVMMQDDFIPPQASFSKLSGHLTSIPGRGVVEIPTTLRIWPDDRPRTALIGNYGATGANVAVVVTEPSTSRNVSKDHLNAGHVLPFWIAGRDKRSITTYCARLTAYLQSHPSASLADISLHVSLQSNRNLPQRILFTSQSRQDLEQCLQQLATGVTTGEKGNIPQITALGVERPVVLCFGGQTGRYIGLQRSFYESISIFRHPLDECDVNVQAAGQGSIYPAIFSNEPIPDLVQLQALRFSMQYACARSWLDCGLSNRVVAVVGYSFGEIAALCIAGGLTLLDAAQLVVNGARLVVDQWGDDPGTTLMIEADEATVNRILAEAQRHHNGDHHAAIACYNSPRLFTLAGSTVAMDAVSSVCRKTPGVKSHRLDIPYAFHCTLVDPLQDGLDKITKGLSLKDPIIRHERATETPDSTPFNAWEQMRNPVYFCHAIQRLAESLTSCVWLEAGSGSGVTSLASQAVGPHTSPHSFHSLSITGSGRGVDGLVATTMSLWRDGIPATFWSHHPSQTPKVRLSLPAYPFEKSRYWLDLNLSHDEPFTGSDDSRKTQGLGDLVQSVGDREEIASQGQTRASSSQYFAIDTDADLYKELLHAHVLNKTTPVLPAAVQIGLAIHALSSIHPQWASDRLQPTVLNMTTQAPIVADI</sequence>